<reference evidence="1 2" key="1">
    <citation type="submission" date="2014-06" db="EMBL/GenBank/DDBJ databases">
        <authorList>
            <consortium name="DOE Joint Genome Institute"/>
            <person name="Kuo A."/>
            <person name="Kohler A."/>
            <person name="Nagy L.G."/>
            <person name="Floudas D."/>
            <person name="Copeland A."/>
            <person name="Barry K.W."/>
            <person name="Cichocki N."/>
            <person name="Veneault-Fourrey C."/>
            <person name="LaButti K."/>
            <person name="Lindquist E.A."/>
            <person name="Lipzen A."/>
            <person name="Lundell T."/>
            <person name="Morin E."/>
            <person name="Murat C."/>
            <person name="Sun H."/>
            <person name="Tunlid A."/>
            <person name="Henrissat B."/>
            <person name="Grigoriev I.V."/>
            <person name="Hibbett D.S."/>
            <person name="Martin F."/>
            <person name="Nordberg H.P."/>
            <person name="Cantor M.N."/>
            <person name="Hua S.X."/>
        </authorList>
    </citation>
    <scope>NUCLEOTIDE SEQUENCE [LARGE SCALE GENOMIC DNA]</scope>
    <source>
        <strain evidence="1 2">ATCC 200175</strain>
    </source>
</reference>
<organism evidence="1 2">
    <name type="scientific">Paxillus involutus ATCC 200175</name>
    <dbReference type="NCBI Taxonomy" id="664439"/>
    <lineage>
        <taxon>Eukaryota</taxon>
        <taxon>Fungi</taxon>
        <taxon>Dikarya</taxon>
        <taxon>Basidiomycota</taxon>
        <taxon>Agaricomycotina</taxon>
        <taxon>Agaricomycetes</taxon>
        <taxon>Agaricomycetidae</taxon>
        <taxon>Boletales</taxon>
        <taxon>Paxilineae</taxon>
        <taxon>Paxillaceae</taxon>
        <taxon>Paxillus</taxon>
    </lineage>
</organism>
<dbReference type="Proteomes" id="UP000053647">
    <property type="component" value="Unassembled WGS sequence"/>
</dbReference>
<dbReference type="HOGENOM" id="CLU_018552_15_0_1"/>
<sequence>NSENHQLPVALQFTIFLNCVGHYGNAVLLEDMAQWTGVSVGSVVNCTNYVMVAILDQHDLFVSIPPEDSEDMEKVRMFTESHTCAACSDGRA</sequence>
<name>A0A0C9TE83_PAXIN</name>
<evidence type="ECO:0000313" key="2">
    <source>
        <dbReference type="Proteomes" id="UP000053647"/>
    </source>
</evidence>
<feature type="non-terminal residue" evidence="1">
    <location>
        <position position="1"/>
    </location>
</feature>
<protein>
    <submittedName>
        <fullName evidence="1">Uncharacterized protein</fullName>
    </submittedName>
</protein>
<dbReference type="AlphaFoldDB" id="A0A0C9TE83"/>
<dbReference type="EMBL" id="KN820910">
    <property type="protein sequence ID" value="KIJ05531.1"/>
    <property type="molecule type" value="Genomic_DNA"/>
</dbReference>
<reference evidence="2" key="2">
    <citation type="submission" date="2015-01" db="EMBL/GenBank/DDBJ databases">
        <title>Evolutionary Origins and Diversification of the Mycorrhizal Mutualists.</title>
        <authorList>
            <consortium name="DOE Joint Genome Institute"/>
            <consortium name="Mycorrhizal Genomics Consortium"/>
            <person name="Kohler A."/>
            <person name="Kuo A."/>
            <person name="Nagy L.G."/>
            <person name="Floudas D."/>
            <person name="Copeland A."/>
            <person name="Barry K.W."/>
            <person name="Cichocki N."/>
            <person name="Veneault-Fourrey C."/>
            <person name="LaButti K."/>
            <person name="Lindquist E.A."/>
            <person name="Lipzen A."/>
            <person name="Lundell T."/>
            <person name="Morin E."/>
            <person name="Murat C."/>
            <person name="Riley R."/>
            <person name="Ohm R."/>
            <person name="Sun H."/>
            <person name="Tunlid A."/>
            <person name="Henrissat B."/>
            <person name="Grigoriev I.V."/>
            <person name="Hibbett D.S."/>
            <person name="Martin F."/>
        </authorList>
    </citation>
    <scope>NUCLEOTIDE SEQUENCE [LARGE SCALE GENOMIC DNA]</scope>
    <source>
        <strain evidence="2">ATCC 200175</strain>
    </source>
</reference>
<proteinExistence type="predicted"/>
<gene>
    <name evidence="1" type="ORF">PAXINDRAFT_93353</name>
</gene>
<dbReference type="OrthoDB" id="2641813at2759"/>
<accession>A0A0C9TE83</accession>
<keyword evidence="2" id="KW-1185">Reference proteome</keyword>
<evidence type="ECO:0000313" key="1">
    <source>
        <dbReference type="EMBL" id="KIJ05531.1"/>
    </source>
</evidence>